<feature type="transmembrane region" description="Helical" evidence="1">
    <location>
        <begin position="106"/>
        <end position="126"/>
    </location>
</feature>
<keyword evidence="1" id="KW-0472">Membrane</keyword>
<feature type="non-terminal residue" evidence="2">
    <location>
        <position position="1"/>
    </location>
</feature>
<evidence type="ECO:0000313" key="2">
    <source>
        <dbReference type="EMBL" id="CAK0803848.1"/>
    </source>
</evidence>
<dbReference type="EMBL" id="CAUYUJ010003107">
    <property type="protein sequence ID" value="CAK0803848.1"/>
    <property type="molecule type" value="Genomic_DNA"/>
</dbReference>
<protein>
    <recommendedName>
        <fullName evidence="4">Membrane transport protein MMPL domain-containing protein</fullName>
    </recommendedName>
</protein>
<keyword evidence="1" id="KW-0812">Transmembrane</keyword>
<dbReference type="Proteomes" id="UP001189429">
    <property type="component" value="Unassembled WGS sequence"/>
</dbReference>
<organism evidence="2 3">
    <name type="scientific">Prorocentrum cordatum</name>
    <dbReference type="NCBI Taxonomy" id="2364126"/>
    <lineage>
        <taxon>Eukaryota</taxon>
        <taxon>Sar</taxon>
        <taxon>Alveolata</taxon>
        <taxon>Dinophyceae</taxon>
        <taxon>Prorocentrales</taxon>
        <taxon>Prorocentraceae</taxon>
        <taxon>Prorocentrum</taxon>
    </lineage>
</organism>
<evidence type="ECO:0000313" key="3">
    <source>
        <dbReference type="Proteomes" id="UP001189429"/>
    </source>
</evidence>
<gene>
    <name evidence="2" type="ORF">PCOR1329_LOCUS10869</name>
</gene>
<sequence length="141" mass="14908">ELKEINAAYSFTRSVLQVPRGGRTEVITADSTSDGLHEVESLHKATQSRVGLPTGSLVALTVVTRLTRLSRPRLAWALFGIALPRMIALALIVGAVGTLFLATSSAMSDLVLNAIALAFIISEGGWTRCSTPSSRRGGCTL</sequence>
<feature type="transmembrane region" description="Helical" evidence="1">
    <location>
        <begin position="74"/>
        <end position="100"/>
    </location>
</feature>
<reference evidence="2" key="1">
    <citation type="submission" date="2023-10" db="EMBL/GenBank/DDBJ databases">
        <authorList>
            <person name="Chen Y."/>
            <person name="Shah S."/>
            <person name="Dougan E. K."/>
            <person name="Thang M."/>
            <person name="Chan C."/>
        </authorList>
    </citation>
    <scope>NUCLEOTIDE SEQUENCE [LARGE SCALE GENOMIC DNA]</scope>
</reference>
<name>A0ABN9QG23_9DINO</name>
<keyword evidence="3" id="KW-1185">Reference proteome</keyword>
<evidence type="ECO:0000256" key="1">
    <source>
        <dbReference type="SAM" id="Phobius"/>
    </source>
</evidence>
<keyword evidence="1" id="KW-1133">Transmembrane helix</keyword>
<proteinExistence type="predicted"/>
<accession>A0ABN9QG23</accession>
<evidence type="ECO:0008006" key="4">
    <source>
        <dbReference type="Google" id="ProtNLM"/>
    </source>
</evidence>
<comment type="caution">
    <text evidence="2">The sequence shown here is derived from an EMBL/GenBank/DDBJ whole genome shotgun (WGS) entry which is preliminary data.</text>
</comment>